<evidence type="ECO:0000313" key="11">
    <source>
        <dbReference type="Proteomes" id="UP000183508"/>
    </source>
</evidence>
<sequence>MVSGRRVLSMVYAVVVYLFLLAPILVILLSSLTTTNYIVFPPRGLTLRWYGELFAHHPEFISSLWLSIAVAVGTAVGCTVFGTLAALALHRYPVPGKGIWNALFASPLLIPSVVLGIALLQWYSTLGIAASSWSLIIGHFIIAFPYVVRLVMARLQEFQSSHVERAAANLGASPVQVFWKVTLPLIRSGMMAGAVFAFVTSFDDLTVALFVVSTDVQTLPVRLFNYMQYNYDPVVTAISSVMVLLSLVMMIAMERVIGIGQAFGVSKTHTTKRGTVHAH</sequence>
<feature type="domain" description="ABC transmembrane type-1" evidence="9">
    <location>
        <begin position="64"/>
        <end position="253"/>
    </location>
</feature>
<dbReference type="InterPro" id="IPR000515">
    <property type="entry name" value="MetI-like"/>
</dbReference>
<dbReference type="InterPro" id="IPR035906">
    <property type="entry name" value="MetI-like_sf"/>
</dbReference>
<comment type="similarity">
    <text evidence="8">Belongs to the binding-protein-dependent transport system permease family.</text>
</comment>
<feature type="transmembrane region" description="Helical" evidence="8">
    <location>
        <begin position="190"/>
        <end position="213"/>
    </location>
</feature>
<feature type="transmembrane region" description="Helical" evidence="8">
    <location>
        <begin position="12"/>
        <end position="40"/>
    </location>
</feature>
<evidence type="ECO:0000256" key="4">
    <source>
        <dbReference type="ARBA" id="ARBA00022519"/>
    </source>
</evidence>
<dbReference type="GO" id="GO:0055085">
    <property type="term" value="P:transmembrane transport"/>
    <property type="evidence" value="ECO:0007669"/>
    <property type="project" value="InterPro"/>
</dbReference>
<evidence type="ECO:0000256" key="3">
    <source>
        <dbReference type="ARBA" id="ARBA00022475"/>
    </source>
</evidence>
<dbReference type="Proteomes" id="UP000183508">
    <property type="component" value="Unassembled WGS sequence"/>
</dbReference>
<comment type="subcellular location">
    <subcellularLocation>
        <location evidence="1">Cell inner membrane</location>
        <topology evidence="1">Multi-pass membrane protein</topology>
    </subcellularLocation>
    <subcellularLocation>
        <location evidence="8">Cell membrane</location>
        <topology evidence="8">Multi-pass membrane protein</topology>
    </subcellularLocation>
</comment>
<keyword evidence="7 8" id="KW-0472">Membrane</keyword>
<dbReference type="Pfam" id="PF00528">
    <property type="entry name" value="BPD_transp_1"/>
    <property type="match status" value="1"/>
</dbReference>
<accession>A0A1I7LCJ1</accession>
<keyword evidence="5 8" id="KW-0812">Transmembrane</keyword>
<evidence type="ECO:0000313" key="10">
    <source>
        <dbReference type="EMBL" id="SFV07423.1"/>
    </source>
</evidence>
<keyword evidence="3" id="KW-1003">Cell membrane</keyword>
<keyword evidence="11" id="KW-1185">Reference proteome</keyword>
<organism evidence="10 11">
    <name type="scientific">Alicyclobacillus macrosporangiidus</name>
    <dbReference type="NCBI Taxonomy" id="392015"/>
    <lineage>
        <taxon>Bacteria</taxon>
        <taxon>Bacillati</taxon>
        <taxon>Bacillota</taxon>
        <taxon>Bacilli</taxon>
        <taxon>Bacillales</taxon>
        <taxon>Alicyclobacillaceae</taxon>
        <taxon>Alicyclobacillus</taxon>
    </lineage>
</organism>
<feature type="transmembrane region" description="Helical" evidence="8">
    <location>
        <begin position="233"/>
        <end position="253"/>
    </location>
</feature>
<evidence type="ECO:0000256" key="5">
    <source>
        <dbReference type="ARBA" id="ARBA00022692"/>
    </source>
</evidence>
<keyword evidence="4" id="KW-0997">Cell inner membrane</keyword>
<dbReference type="AlphaFoldDB" id="A0A1I7LCJ1"/>
<dbReference type="PANTHER" id="PTHR43357">
    <property type="entry name" value="INNER MEMBRANE ABC TRANSPORTER PERMEASE PROTEIN YDCV"/>
    <property type="match status" value="1"/>
</dbReference>
<evidence type="ECO:0000256" key="2">
    <source>
        <dbReference type="ARBA" id="ARBA00022448"/>
    </source>
</evidence>
<keyword evidence="2 8" id="KW-0813">Transport</keyword>
<evidence type="ECO:0000256" key="6">
    <source>
        <dbReference type="ARBA" id="ARBA00022989"/>
    </source>
</evidence>
<name>A0A1I7LCJ1_9BACL</name>
<proteinExistence type="inferred from homology"/>
<evidence type="ECO:0000256" key="8">
    <source>
        <dbReference type="RuleBase" id="RU363032"/>
    </source>
</evidence>
<feature type="transmembrane region" description="Helical" evidence="8">
    <location>
        <begin position="60"/>
        <end position="87"/>
    </location>
</feature>
<protein>
    <submittedName>
        <fullName evidence="10">Putative spermidine/putrescine transport system permease protein</fullName>
    </submittedName>
</protein>
<evidence type="ECO:0000259" key="9">
    <source>
        <dbReference type="PROSITE" id="PS50928"/>
    </source>
</evidence>
<dbReference type="GO" id="GO:0005886">
    <property type="term" value="C:plasma membrane"/>
    <property type="evidence" value="ECO:0007669"/>
    <property type="project" value="UniProtKB-SubCell"/>
</dbReference>
<dbReference type="STRING" id="392015.SAMN05421543_1365"/>
<dbReference type="SUPFAM" id="SSF161098">
    <property type="entry name" value="MetI-like"/>
    <property type="match status" value="1"/>
</dbReference>
<evidence type="ECO:0000256" key="1">
    <source>
        <dbReference type="ARBA" id="ARBA00004429"/>
    </source>
</evidence>
<reference evidence="11" key="1">
    <citation type="submission" date="2016-10" db="EMBL/GenBank/DDBJ databases">
        <authorList>
            <person name="Varghese N."/>
        </authorList>
    </citation>
    <scope>NUCLEOTIDE SEQUENCE [LARGE SCALE GENOMIC DNA]</scope>
    <source>
        <strain evidence="11">DSM 17980</strain>
    </source>
</reference>
<dbReference type="CDD" id="cd06261">
    <property type="entry name" value="TM_PBP2"/>
    <property type="match status" value="1"/>
</dbReference>
<evidence type="ECO:0000256" key="7">
    <source>
        <dbReference type="ARBA" id="ARBA00023136"/>
    </source>
</evidence>
<dbReference type="EMBL" id="FPBV01000036">
    <property type="protein sequence ID" value="SFV07423.1"/>
    <property type="molecule type" value="Genomic_DNA"/>
</dbReference>
<dbReference type="Gene3D" id="1.10.3720.10">
    <property type="entry name" value="MetI-like"/>
    <property type="match status" value="1"/>
</dbReference>
<dbReference type="PROSITE" id="PS50928">
    <property type="entry name" value="ABC_TM1"/>
    <property type="match status" value="1"/>
</dbReference>
<gene>
    <name evidence="10" type="ORF">SAMN05421543_1365</name>
</gene>
<feature type="transmembrane region" description="Helical" evidence="8">
    <location>
        <begin position="99"/>
        <end position="120"/>
    </location>
</feature>
<dbReference type="PANTHER" id="PTHR43357:SF4">
    <property type="entry name" value="INNER MEMBRANE ABC TRANSPORTER PERMEASE PROTEIN YDCV"/>
    <property type="match status" value="1"/>
</dbReference>
<feature type="transmembrane region" description="Helical" evidence="8">
    <location>
        <begin position="126"/>
        <end position="148"/>
    </location>
</feature>
<keyword evidence="6 8" id="KW-1133">Transmembrane helix</keyword>